<keyword evidence="3" id="KW-1185">Reference proteome</keyword>
<comment type="caution">
    <text evidence="2">The sequence shown here is derived from an EMBL/GenBank/DDBJ whole genome shotgun (WGS) entry which is preliminary data.</text>
</comment>
<evidence type="ECO:0000313" key="2">
    <source>
        <dbReference type="EMBL" id="MBB4137232.1"/>
    </source>
</evidence>
<dbReference type="InterPro" id="IPR041657">
    <property type="entry name" value="HTH_17"/>
</dbReference>
<dbReference type="RefSeq" id="WP_183372114.1">
    <property type="nucleotide sequence ID" value="NZ_BAABHL010000126.1"/>
</dbReference>
<reference evidence="2 3" key="1">
    <citation type="submission" date="2020-08" db="EMBL/GenBank/DDBJ databases">
        <title>Sequencing the genomes of 1000 actinobacteria strains.</title>
        <authorList>
            <person name="Klenk H.-P."/>
        </authorList>
    </citation>
    <scope>NUCLEOTIDE SEQUENCE [LARGE SCALE GENOMIC DNA]</scope>
    <source>
        <strain evidence="2 3">DSM 45298</strain>
    </source>
</reference>
<dbReference type="Gene3D" id="1.10.1660.10">
    <property type="match status" value="1"/>
</dbReference>
<evidence type="ECO:0000313" key="3">
    <source>
        <dbReference type="Proteomes" id="UP000551501"/>
    </source>
</evidence>
<proteinExistence type="predicted"/>
<dbReference type="AlphaFoldDB" id="A0A840F028"/>
<dbReference type="InterPro" id="IPR009061">
    <property type="entry name" value="DNA-bd_dom_put_sf"/>
</dbReference>
<organism evidence="2 3">
    <name type="scientific">Gordonia humi</name>
    <dbReference type="NCBI Taxonomy" id="686429"/>
    <lineage>
        <taxon>Bacteria</taxon>
        <taxon>Bacillati</taxon>
        <taxon>Actinomycetota</taxon>
        <taxon>Actinomycetes</taxon>
        <taxon>Mycobacteriales</taxon>
        <taxon>Gordoniaceae</taxon>
        <taxon>Gordonia</taxon>
    </lineage>
</organism>
<feature type="domain" description="Helix-turn-helix" evidence="1">
    <location>
        <begin position="18"/>
        <end position="62"/>
    </location>
</feature>
<accession>A0A840F028</accession>
<name>A0A840F028_9ACTN</name>
<gene>
    <name evidence="2" type="ORF">BKA16_003784</name>
</gene>
<evidence type="ECO:0000259" key="1">
    <source>
        <dbReference type="Pfam" id="PF12728"/>
    </source>
</evidence>
<sequence>MSKLDLSSLTVGGVAPSYISVEHAAQLMDVSHWTVRRWITSGALPARKMPSGGLRIAVADLESVGEPVRPDKHAA</sequence>
<dbReference type="Proteomes" id="UP000551501">
    <property type="component" value="Unassembled WGS sequence"/>
</dbReference>
<dbReference type="SUPFAM" id="SSF46955">
    <property type="entry name" value="Putative DNA-binding domain"/>
    <property type="match status" value="1"/>
</dbReference>
<dbReference type="EMBL" id="JACIFP010000001">
    <property type="protein sequence ID" value="MBB4137232.1"/>
    <property type="molecule type" value="Genomic_DNA"/>
</dbReference>
<protein>
    <submittedName>
        <fullName evidence="2">Excisionase family DNA binding protein</fullName>
    </submittedName>
</protein>
<dbReference type="Pfam" id="PF12728">
    <property type="entry name" value="HTH_17"/>
    <property type="match status" value="1"/>
</dbReference>